<protein>
    <recommendedName>
        <fullName evidence="3">tRNA-splicing endonuclease subunit Sen15 domain-containing protein</fullName>
    </recommendedName>
</protein>
<dbReference type="Proteomes" id="UP000054053">
    <property type="component" value="Unassembled WGS sequence"/>
</dbReference>
<accession>A0A1B5L222</accession>
<keyword evidence="2" id="KW-0819">tRNA processing</keyword>
<dbReference type="InterPro" id="IPR011856">
    <property type="entry name" value="tRNA_endonuc-like_dom_sf"/>
</dbReference>
<dbReference type="EMBL" id="BBTG02000032">
    <property type="protein sequence ID" value="GAO16460.1"/>
    <property type="molecule type" value="Genomic_DNA"/>
</dbReference>
<dbReference type="GO" id="GO:0003676">
    <property type="term" value="F:nucleic acid binding"/>
    <property type="evidence" value="ECO:0007669"/>
    <property type="project" value="InterPro"/>
</dbReference>
<dbReference type="AlphaFoldDB" id="A0A1B5L222"/>
<dbReference type="InterPro" id="IPR042777">
    <property type="entry name" value="Sen15_fungi"/>
</dbReference>
<dbReference type="Gene3D" id="3.40.1350.10">
    <property type="match status" value="1"/>
</dbReference>
<evidence type="ECO:0000259" key="3">
    <source>
        <dbReference type="Pfam" id="PF09631"/>
    </source>
</evidence>
<evidence type="ECO:0000256" key="1">
    <source>
        <dbReference type="ARBA" id="ARBA00006091"/>
    </source>
</evidence>
<dbReference type="GO" id="GO:0000379">
    <property type="term" value="P:tRNA-type intron splice site recognition and cleavage"/>
    <property type="evidence" value="ECO:0007669"/>
    <property type="project" value="InterPro"/>
</dbReference>
<dbReference type="Pfam" id="PF09631">
    <property type="entry name" value="Sen15"/>
    <property type="match status" value="1"/>
</dbReference>
<proteinExistence type="inferred from homology"/>
<dbReference type="GO" id="GO:0000213">
    <property type="term" value="F:tRNA-intron lyase activity"/>
    <property type="evidence" value="ECO:0007669"/>
    <property type="project" value="TreeGrafter"/>
</dbReference>
<reference evidence="5" key="1">
    <citation type="journal article" date="2016" name="Genome Announc.">
        <title>Genome sequence of Ustilaginoidea virens IPU010, a rice pathogenic fungus causing false smut.</title>
        <authorList>
            <person name="Kumagai T."/>
            <person name="Ishii T."/>
            <person name="Terai G."/>
            <person name="Umemura M."/>
            <person name="Machida M."/>
            <person name="Asai K."/>
        </authorList>
    </citation>
    <scope>NUCLEOTIDE SEQUENCE [LARGE SCALE GENOMIC DNA]</scope>
    <source>
        <strain evidence="5">IPU010</strain>
    </source>
</reference>
<evidence type="ECO:0000256" key="2">
    <source>
        <dbReference type="ARBA" id="ARBA00022694"/>
    </source>
</evidence>
<comment type="caution">
    <text evidence="4">The sequence shown here is derived from an EMBL/GenBank/DDBJ whole genome shotgun (WGS) entry which is preliminary data.</text>
</comment>
<dbReference type="InterPro" id="IPR036167">
    <property type="entry name" value="tRNA_intron_Endo_cat-like_sf"/>
</dbReference>
<evidence type="ECO:0000313" key="4">
    <source>
        <dbReference type="EMBL" id="GAO16460.1"/>
    </source>
</evidence>
<dbReference type="InterPro" id="IPR018593">
    <property type="entry name" value="tRNA-endonuc_su_Sen15"/>
</dbReference>
<gene>
    <name evidence="4" type="ORF">UVI_02048190</name>
</gene>
<sequence>MWQSESWLSRPSSKMVEERPAARQSMMLFLLWQQKSPRGYQNVQKIGRRDASGHLAKMMRRGGCPRRSWISRSDSALTHLAVTVLQNLKDQHDWTDLKLVNDLGGPRSLIRGLPPKRIYIHPDDQIAALAQHASTGEQLFQAPQYEWVLPVHINEKWCLARFAAVFASLPSKDSHQKRIVLAILHADSTVVYYFMHEGIVKPRQN</sequence>
<dbReference type="SUPFAM" id="SSF53032">
    <property type="entry name" value="tRNA-intron endonuclease catalytic domain-like"/>
    <property type="match status" value="1"/>
</dbReference>
<comment type="similarity">
    <text evidence="1">Belongs to the SEN15 family.</text>
</comment>
<dbReference type="PANTHER" id="PTHR28518:SF1">
    <property type="entry name" value="TRNA-SPLICING ENDONUCLEASE SUBUNIT SEN15"/>
    <property type="match status" value="1"/>
</dbReference>
<dbReference type="PANTHER" id="PTHR28518">
    <property type="entry name" value="TRNA-SPLICING ENDONUCLEASE SUBUNIT SEN15"/>
    <property type="match status" value="1"/>
</dbReference>
<evidence type="ECO:0000313" key="5">
    <source>
        <dbReference type="Proteomes" id="UP000054053"/>
    </source>
</evidence>
<name>A0A1B5L222_USTVR</name>
<organism evidence="4 5">
    <name type="scientific">Ustilaginoidea virens</name>
    <name type="common">Rice false smut fungus</name>
    <name type="synonym">Villosiclava virens</name>
    <dbReference type="NCBI Taxonomy" id="1159556"/>
    <lineage>
        <taxon>Eukaryota</taxon>
        <taxon>Fungi</taxon>
        <taxon>Dikarya</taxon>
        <taxon>Ascomycota</taxon>
        <taxon>Pezizomycotina</taxon>
        <taxon>Sordariomycetes</taxon>
        <taxon>Hypocreomycetidae</taxon>
        <taxon>Hypocreales</taxon>
        <taxon>Clavicipitaceae</taxon>
        <taxon>Ustilaginoidea</taxon>
    </lineage>
</organism>
<dbReference type="GO" id="GO:0000214">
    <property type="term" value="C:tRNA-intron endonuclease complex"/>
    <property type="evidence" value="ECO:0007669"/>
    <property type="project" value="InterPro"/>
</dbReference>
<feature type="domain" description="tRNA-splicing endonuclease subunit Sen15" evidence="3">
    <location>
        <begin position="84"/>
        <end position="205"/>
    </location>
</feature>